<keyword evidence="9" id="KW-1185">Reference proteome</keyword>
<dbReference type="Proteomes" id="UP000229340">
    <property type="component" value="Chromosome"/>
</dbReference>
<dbReference type="RefSeq" id="WP_007116753.1">
    <property type="nucleotide sequence ID" value="NZ_CALTVS010000001.1"/>
</dbReference>
<proteinExistence type="predicted"/>
<keyword evidence="4" id="KW-0808">Transferase</keyword>
<dbReference type="EMBL" id="PKJS01000002">
    <property type="protein sequence ID" value="PKZ69622.1"/>
    <property type="molecule type" value="Genomic_DNA"/>
</dbReference>
<evidence type="ECO:0000313" key="9">
    <source>
        <dbReference type="Proteomes" id="UP000255230"/>
    </source>
</evidence>
<accession>A0A0X8K4T7</accession>
<dbReference type="GO" id="GO:0016740">
    <property type="term" value="F:transferase activity"/>
    <property type="evidence" value="ECO:0007669"/>
    <property type="project" value="UniProtKB-KW"/>
</dbReference>
<name>A0A0X8K4T7_FAUOS</name>
<reference evidence="3 6" key="1">
    <citation type="submission" date="2016-06" db="EMBL/GenBank/DDBJ databases">
        <title>Draft genome of Moraxella osloensis CCUG 67237.</title>
        <authorList>
            <person name="Salva-Serra F."/>
            <person name="Engstrom-Jakobsson H."/>
            <person name="Thorell K."/>
            <person name="Gonzales-Siles L."/>
            <person name="Karlsson R."/>
            <person name="Boulund F."/>
            <person name="Engstrand L."/>
            <person name="Kristiansson E."/>
            <person name="Moore E."/>
        </authorList>
    </citation>
    <scope>NUCLEOTIDE SEQUENCE [LARGE SCALE GENOMIC DNA]</scope>
    <source>
        <strain evidence="3 6">CCUG 67237</strain>
    </source>
</reference>
<evidence type="ECO:0000313" key="1">
    <source>
        <dbReference type="EMBL" id="ATR78624.1"/>
    </source>
</evidence>
<dbReference type="AlphaFoldDB" id="A0A0X8K4T7"/>
<dbReference type="EMBL" id="SSCJ01000001">
    <property type="protein sequence ID" value="MDI4508820.1"/>
    <property type="molecule type" value="Genomic_DNA"/>
</dbReference>
<dbReference type="Proteomes" id="UP000234914">
    <property type="component" value="Unassembled WGS sequence"/>
</dbReference>
<evidence type="ECO:0000313" key="4">
    <source>
        <dbReference type="EMBL" id="PKZ69622.1"/>
    </source>
</evidence>
<reference evidence="1" key="5">
    <citation type="journal article" date="2018" name="Misainmurhag Hoiji">
        <title>Complete genome sequence of multidrug-resistant Moraxella osloensis NP7 with multiple plasmids isolated from human skin.</title>
        <authorList>
            <person name="Ganzorig M."/>
            <person name="Lim J.Y."/>
            <person name="Hwang I."/>
            <person name="Lee K."/>
        </authorList>
    </citation>
    <scope>NUCLEOTIDE SEQUENCE</scope>
    <source>
        <strain evidence="1">NP7</strain>
    </source>
</reference>
<dbReference type="Proteomes" id="UP000255230">
    <property type="component" value="Unassembled WGS sequence"/>
</dbReference>
<protein>
    <submittedName>
        <fullName evidence="4">Acetyltransferase</fullName>
    </submittedName>
</protein>
<dbReference type="EMBL" id="UGPY01000001">
    <property type="protein sequence ID" value="STY97511.1"/>
    <property type="molecule type" value="Genomic_DNA"/>
</dbReference>
<evidence type="ECO:0000313" key="2">
    <source>
        <dbReference type="EMBL" id="MDI4508820.1"/>
    </source>
</evidence>
<evidence type="ECO:0000313" key="5">
    <source>
        <dbReference type="EMBL" id="STY97511.1"/>
    </source>
</evidence>
<evidence type="ECO:0000313" key="7">
    <source>
        <dbReference type="Proteomes" id="UP000229340"/>
    </source>
</evidence>
<organism evidence="4 8">
    <name type="scientific">Faucicola osloensis</name>
    <name type="common">Moraxella osloensis</name>
    <dbReference type="NCBI Taxonomy" id="34062"/>
    <lineage>
        <taxon>Bacteria</taxon>
        <taxon>Pseudomonadati</taxon>
        <taxon>Pseudomonadota</taxon>
        <taxon>Gammaproteobacteria</taxon>
        <taxon>Moraxellales</taxon>
        <taxon>Moraxellaceae</taxon>
        <taxon>Faucicola</taxon>
    </lineage>
</organism>
<reference evidence="4 8" key="3">
    <citation type="submission" date="2017-12" db="EMBL/GenBank/DDBJ databases">
        <title>Phylogenetic diversity of female urinary microbiome.</title>
        <authorList>
            <person name="Thomas-White K."/>
            <person name="Wolfe A.J."/>
        </authorList>
    </citation>
    <scope>NUCLEOTIDE SEQUENCE [LARGE SCALE GENOMIC DNA]</scope>
    <source>
        <strain evidence="4 8">UMB0416</strain>
    </source>
</reference>
<reference evidence="1" key="4">
    <citation type="journal article" date="2018" name="Genome Announc.">
        <title>Complete Genome Sequences of Three Moraxella osloensis Strains Isolated from Human Skin.</title>
        <authorList>
            <person name="Lim J.Y."/>
            <person name="Hwang I."/>
            <person name="Ganzorig M."/>
            <person name="Huang S.L."/>
            <person name="Cho G.S."/>
            <person name="Franz C.M.A.P."/>
            <person name="Lee K."/>
        </authorList>
    </citation>
    <scope>NUCLEOTIDE SEQUENCE</scope>
    <source>
        <strain evidence="1">NP7</strain>
    </source>
</reference>
<evidence type="ECO:0000313" key="8">
    <source>
        <dbReference type="Proteomes" id="UP000234914"/>
    </source>
</evidence>
<evidence type="ECO:0000313" key="3">
    <source>
        <dbReference type="EMBL" id="OBX62293.1"/>
    </source>
</evidence>
<sequence>MSEKLEKYGVKIVERPAIKPTKKLDLSGIYGMQIIKSETKLVLRTHNKTFKRLADM</sequence>
<evidence type="ECO:0000313" key="6">
    <source>
        <dbReference type="Proteomes" id="UP000092509"/>
    </source>
</evidence>
<dbReference type="EMBL" id="CP024443">
    <property type="protein sequence ID" value="ATR78624.1"/>
    <property type="molecule type" value="Genomic_DNA"/>
</dbReference>
<gene>
    <name evidence="3" type="ORF">A9299_03570</name>
    <name evidence="4" type="ORF">CYJ96_01595</name>
    <name evidence="2" type="ORF">E6P75_01180</name>
    <name evidence="5" type="ORF">NCTC10465_01295</name>
    <name evidence="1" type="ORF">NP7_04755</name>
</gene>
<dbReference type="EMBL" id="LZMT01000034">
    <property type="protein sequence ID" value="OBX62293.1"/>
    <property type="molecule type" value="Genomic_DNA"/>
</dbReference>
<reference evidence="5 9" key="6">
    <citation type="submission" date="2018-06" db="EMBL/GenBank/DDBJ databases">
        <authorList>
            <consortium name="Pathogen Informatics"/>
            <person name="Doyle S."/>
        </authorList>
    </citation>
    <scope>NUCLEOTIDE SEQUENCE [LARGE SCALE GENOMIC DNA]</scope>
    <source>
        <strain evidence="5 9">NCTC10465</strain>
    </source>
</reference>
<reference evidence="2" key="7">
    <citation type="submission" date="2019-04" db="EMBL/GenBank/DDBJ databases">
        <title>Moraxella osloensis CCUG 73412, isolated from corneal scrapings as causative agent of keratitis.</title>
        <authorList>
            <person name="Connolly G."/>
            <person name="Jaen-Luchoro D."/>
            <person name="Pinyeiro-Iglesias B."/>
            <person name="Curry A."/>
            <person name="Knowles S."/>
            <person name="Moore E.R.B."/>
        </authorList>
    </citation>
    <scope>NUCLEOTIDE SEQUENCE</scope>
    <source>
        <strain evidence="2">CCUG 73412</strain>
    </source>
</reference>
<reference evidence="7" key="2">
    <citation type="submission" date="2017-11" db="EMBL/GenBank/DDBJ databases">
        <title>Complete genome sequence of Moraxella osloensis NP7 isolated from human skin.</title>
        <authorList>
            <person name="Lee K."/>
            <person name="Lim J.Y."/>
            <person name="Hwang I."/>
        </authorList>
    </citation>
    <scope>NUCLEOTIDE SEQUENCE [LARGE SCALE GENOMIC DNA]</scope>
    <source>
        <strain evidence="7">NP7</strain>
    </source>
</reference>
<dbReference type="GeneID" id="35779135"/>
<dbReference type="KEGG" id="mos:AXE82_00890"/>
<dbReference type="STRING" id="34062.AXE82_00890"/>
<dbReference type="OrthoDB" id="9182062at2"/>